<organism evidence="2 3">
    <name type="scientific">Prevotella multiformis DSM 16608</name>
    <dbReference type="NCBI Taxonomy" id="888743"/>
    <lineage>
        <taxon>Bacteria</taxon>
        <taxon>Pseudomonadati</taxon>
        <taxon>Bacteroidota</taxon>
        <taxon>Bacteroidia</taxon>
        <taxon>Bacteroidales</taxon>
        <taxon>Prevotellaceae</taxon>
        <taxon>Prevotella</taxon>
    </lineage>
</organism>
<dbReference type="AlphaFoldDB" id="F0F5B0"/>
<feature type="transmembrane region" description="Helical" evidence="1">
    <location>
        <begin position="52"/>
        <end position="71"/>
    </location>
</feature>
<evidence type="ECO:0000256" key="1">
    <source>
        <dbReference type="SAM" id="Phobius"/>
    </source>
</evidence>
<dbReference type="EMBL" id="AEWX01000011">
    <property type="protein sequence ID" value="EGC20716.1"/>
    <property type="molecule type" value="Genomic_DNA"/>
</dbReference>
<evidence type="ECO:0000313" key="2">
    <source>
        <dbReference type="EMBL" id="EGC20716.1"/>
    </source>
</evidence>
<accession>F0F5B0</accession>
<proteinExistence type="predicted"/>
<keyword evidence="1" id="KW-0472">Membrane</keyword>
<keyword evidence="1" id="KW-0812">Transmembrane</keyword>
<dbReference type="Proteomes" id="UP000005697">
    <property type="component" value="Unassembled WGS sequence"/>
</dbReference>
<name>F0F5B0_9BACT</name>
<protein>
    <submittedName>
        <fullName evidence="2">Uncharacterized protein</fullName>
    </submittedName>
</protein>
<dbReference type="HOGENOM" id="CLU_1531202_0_0_10"/>
<evidence type="ECO:0000313" key="3">
    <source>
        <dbReference type="Proteomes" id="UP000005697"/>
    </source>
</evidence>
<comment type="caution">
    <text evidence="2">The sequence shown here is derived from an EMBL/GenBank/DDBJ whole genome shotgun (WGS) entry which is preliminary data.</text>
</comment>
<gene>
    <name evidence="2" type="ORF">HMPREF9141_0776</name>
</gene>
<dbReference type="OrthoDB" id="1065415at2"/>
<keyword evidence="1" id="KW-1133">Transmembrane helix</keyword>
<sequence>MIDFTAIILFCLLALGVSFRVGDRKKYEKKEGATGLEAVCKKNRHVLFLQSLRVSAFAFMTFFLFITMLIFHEEDAPGEAFSWLIGFMVVAWFISIPIAIVYAGDGGMEVDCKIYDKPLTDSFVQEPESRPDLAVYNRNAVFSCMGFTSDRSVFPGKESFLEKRAKSKHKQFVTR</sequence>
<dbReference type="RefSeq" id="WP_007368309.1">
    <property type="nucleotide sequence ID" value="NZ_GL872283.1"/>
</dbReference>
<feature type="transmembrane region" description="Helical" evidence="1">
    <location>
        <begin position="83"/>
        <end position="104"/>
    </location>
</feature>
<keyword evidence="3" id="KW-1185">Reference proteome</keyword>
<reference evidence="2 3" key="1">
    <citation type="submission" date="2011-01" db="EMBL/GenBank/DDBJ databases">
        <authorList>
            <person name="Muzny D."/>
            <person name="Qin X."/>
            <person name="Deng J."/>
            <person name="Jiang H."/>
            <person name="Liu Y."/>
            <person name="Qu J."/>
            <person name="Song X.-Z."/>
            <person name="Zhang L."/>
            <person name="Thornton R."/>
            <person name="Coyle M."/>
            <person name="Francisco L."/>
            <person name="Jackson L."/>
            <person name="Javaid M."/>
            <person name="Korchina V."/>
            <person name="Kovar C."/>
            <person name="Mata R."/>
            <person name="Mathew T."/>
            <person name="Ngo R."/>
            <person name="Nguyen L."/>
            <person name="Nguyen N."/>
            <person name="Okwuonu G."/>
            <person name="Ongeri F."/>
            <person name="Pham C."/>
            <person name="Simmons D."/>
            <person name="Wilczek-Boney K."/>
            <person name="Hale W."/>
            <person name="Jakkamsetti A."/>
            <person name="Pham P."/>
            <person name="Ruth R."/>
            <person name="San Lucas F."/>
            <person name="Warren J."/>
            <person name="Zhang J."/>
            <person name="Zhao Z."/>
            <person name="Zhou C."/>
            <person name="Zhu D."/>
            <person name="Lee S."/>
            <person name="Bess C."/>
            <person name="Blankenburg K."/>
            <person name="Forbes L."/>
            <person name="Fu Q."/>
            <person name="Gubbala S."/>
            <person name="Hirani K."/>
            <person name="Jayaseelan J.C."/>
            <person name="Lara F."/>
            <person name="Munidasa M."/>
            <person name="Palculict T."/>
            <person name="Patil S."/>
            <person name="Pu L.-L."/>
            <person name="Saada N."/>
            <person name="Tang L."/>
            <person name="Weissenberger G."/>
            <person name="Zhu Y."/>
            <person name="Hemphill L."/>
            <person name="Shang Y."/>
            <person name="Youmans B."/>
            <person name="Ayvaz T."/>
            <person name="Ross M."/>
            <person name="Santibanez J."/>
            <person name="Aqrawi P."/>
            <person name="Gross S."/>
            <person name="Joshi V."/>
            <person name="Fowler G."/>
            <person name="Nazareth L."/>
            <person name="Reid J."/>
            <person name="Worley K."/>
            <person name="Petrosino J."/>
            <person name="Highlander S."/>
            <person name="Gibbs R."/>
        </authorList>
    </citation>
    <scope>NUCLEOTIDE SEQUENCE [LARGE SCALE GENOMIC DNA]</scope>
    <source>
        <strain evidence="2 3">DSM 16608</strain>
    </source>
</reference>